<feature type="region of interest" description="Disordered" evidence="1">
    <location>
        <begin position="597"/>
        <end position="618"/>
    </location>
</feature>
<dbReference type="RefSeq" id="WP_179478896.1">
    <property type="nucleotide sequence ID" value="NZ_JACCFW010000001.1"/>
</dbReference>
<accession>A0A853D9B9</accession>
<name>A0A853D9B9_9MICO</name>
<feature type="region of interest" description="Disordered" evidence="1">
    <location>
        <begin position="638"/>
        <end position="661"/>
    </location>
</feature>
<evidence type="ECO:0000313" key="3">
    <source>
        <dbReference type="EMBL" id="NYJ73558.1"/>
    </source>
</evidence>
<evidence type="ECO:0000256" key="1">
    <source>
        <dbReference type="SAM" id="MobiDB-lite"/>
    </source>
</evidence>
<dbReference type="InterPro" id="IPR032830">
    <property type="entry name" value="XPB/Ssl2_N"/>
</dbReference>
<comment type="caution">
    <text evidence="3">The sequence shown here is derived from an EMBL/GenBank/DDBJ whole genome shotgun (WGS) entry which is preliminary data.</text>
</comment>
<evidence type="ECO:0000313" key="4">
    <source>
        <dbReference type="Proteomes" id="UP000571817"/>
    </source>
</evidence>
<protein>
    <recommendedName>
        <fullName evidence="2">Helicase XPB/Ssl2 N-terminal domain-containing protein</fullName>
    </recommendedName>
</protein>
<evidence type="ECO:0000259" key="2">
    <source>
        <dbReference type="Pfam" id="PF13625"/>
    </source>
</evidence>
<dbReference type="Proteomes" id="UP000571817">
    <property type="component" value="Unassembled WGS sequence"/>
</dbReference>
<dbReference type="AlphaFoldDB" id="A0A853D9B9"/>
<reference evidence="3 4" key="1">
    <citation type="submission" date="2020-07" db="EMBL/GenBank/DDBJ databases">
        <title>Sequencing the genomes of 1000 actinobacteria strains.</title>
        <authorList>
            <person name="Klenk H.-P."/>
        </authorList>
    </citation>
    <scope>NUCLEOTIDE SEQUENCE [LARGE SCALE GENOMIC DNA]</scope>
    <source>
        <strain evidence="3 4">DSM 29531</strain>
    </source>
</reference>
<proteinExistence type="predicted"/>
<dbReference type="EMBL" id="JACCFW010000001">
    <property type="protein sequence ID" value="NYJ73558.1"/>
    <property type="molecule type" value="Genomic_DNA"/>
</dbReference>
<keyword evidence="4" id="KW-1185">Reference proteome</keyword>
<dbReference type="Pfam" id="PF13625">
    <property type="entry name" value="Helicase_C_3"/>
    <property type="match status" value="1"/>
</dbReference>
<sequence>MTARSFADDVRSRTDAQLRRLVLRRPDLARPAPADLTGLAARAATRPSVQRAIEALEADTLRVLEAVLVADDKSAAGLLGVAQKTVAPQLRSLQELGLLWRSSTGLTPARAVAEVLPEPAHLGPTARELGVRPPADIAATIEQCSDATRGALGRLRWAGPRVTFSSNGARAVRDELLEASLAASVAEDTAVLPREVGLALRDGRLYEDALSRPDAASAALDPAAVDAAGGSAAYDLLVRVEELADLWSSERPRVLRSGGLGVKDHRAATTALEVSPEIAAFVIEIAAASGLVGRTVDAVPVFLPTAEYDEWLDAEPAHRWRLLAQTWWTTLRAPSLCTDADQPGGPLNVLAPEATWPLLRTRRHEVLGVLAALKPGRPATLEEVGELLRWHLPMRLPRSAPTRAAIVLREAEWLGLVATGAVTSAGRALVGGTEPAPALPTPIDELLVQADLTAVAPGALSDDLRRFMHRAAEVESRGAATVYRFTPTSVRTVLDGGADADDVLERLRGASRTPLPQPLEYLVGDVARRHGQTRIGAAGCYLRSDDEASLQAILGDRSLAPLQLRRIAPTVLVSPAPATTVLEMLRDHRHTPVAESATGTVVGTGPGKDRAPTPRAPQAVQVSLVDEPLAERLVAAMRAGERDRPEPAAGPRIPSTEPSVTRSLLQEAVGSSARVWIGYAEPSGELRRGLFRPRRIEGGRVSGLISPNEQDPEHPRTFSIHRITGIVEVA</sequence>
<organism evidence="3 4">
    <name type="scientific">Allobranchiibius huperziae</name>
    <dbReference type="NCBI Taxonomy" id="1874116"/>
    <lineage>
        <taxon>Bacteria</taxon>
        <taxon>Bacillati</taxon>
        <taxon>Actinomycetota</taxon>
        <taxon>Actinomycetes</taxon>
        <taxon>Micrococcales</taxon>
        <taxon>Dermacoccaceae</taxon>
        <taxon>Allobranchiibius</taxon>
    </lineage>
</organism>
<gene>
    <name evidence="3" type="ORF">HNR15_000521</name>
</gene>
<feature type="domain" description="Helicase XPB/Ssl2 N-terminal" evidence="2">
    <location>
        <begin position="446"/>
        <end position="568"/>
    </location>
</feature>